<sequence>MVVVAVVSLSTACAAAPDAQPLDLRDRDACALLGAEALEGLGLGVGVRDPETAGCAWRTLDDQADLTLVLSTRAGLDPDSQRIVPPVPLTVEGYPAKRVDPLDAPNCRIVVGVAATQSFAAEAAERSSGAPRLCDLARRLAAEAVRALQPSR</sequence>
<organism evidence="1 2">
    <name type="scientific">Pseudonocardia xishanensis</name>
    <dbReference type="NCBI Taxonomy" id="630995"/>
    <lineage>
        <taxon>Bacteria</taxon>
        <taxon>Bacillati</taxon>
        <taxon>Actinomycetota</taxon>
        <taxon>Actinomycetes</taxon>
        <taxon>Pseudonocardiales</taxon>
        <taxon>Pseudonocardiaceae</taxon>
        <taxon>Pseudonocardia</taxon>
    </lineage>
</organism>
<protein>
    <recommendedName>
        <fullName evidence="3">DUF3558 domain-containing protein</fullName>
    </recommendedName>
</protein>
<dbReference type="Proteomes" id="UP001501598">
    <property type="component" value="Unassembled WGS sequence"/>
</dbReference>
<keyword evidence="2" id="KW-1185">Reference proteome</keyword>
<name>A0ABP8RE10_9PSEU</name>
<proteinExistence type="predicted"/>
<evidence type="ECO:0000313" key="2">
    <source>
        <dbReference type="Proteomes" id="UP001501598"/>
    </source>
</evidence>
<reference evidence="2" key="1">
    <citation type="journal article" date="2019" name="Int. J. Syst. Evol. Microbiol.">
        <title>The Global Catalogue of Microorganisms (GCM) 10K type strain sequencing project: providing services to taxonomists for standard genome sequencing and annotation.</title>
        <authorList>
            <consortium name="The Broad Institute Genomics Platform"/>
            <consortium name="The Broad Institute Genome Sequencing Center for Infectious Disease"/>
            <person name="Wu L."/>
            <person name="Ma J."/>
        </authorList>
    </citation>
    <scope>NUCLEOTIDE SEQUENCE [LARGE SCALE GENOMIC DNA]</scope>
    <source>
        <strain evidence="2">JCM 17906</strain>
    </source>
</reference>
<dbReference type="Pfam" id="PF12079">
    <property type="entry name" value="DUF3558"/>
    <property type="match status" value="1"/>
</dbReference>
<evidence type="ECO:0008006" key="3">
    <source>
        <dbReference type="Google" id="ProtNLM"/>
    </source>
</evidence>
<gene>
    <name evidence="1" type="ORF">GCM10023175_03170</name>
</gene>
<dbReference type="EMBL" id="BAABGT010000004">
    <property type="protein sequence ID" value="GAA4536362.1"/>
    <property type="molecule type" value="Genomic_DNA"/>
</dbReference>
<comment type="caution">
    <text evidence="1">The sequence shown here is derived from an EMBL/GenBank/DDBJ whole genome shotgun (WGS) entry which is preliminary data.</text>
</comment>
<dbReference type="InterPro" id="IPR024520">
    <property type="entry name" value="DUF3558"/>
</dbReference>
<evidence type="ECO:0000313" key="1">
    <source>
        <dbReference type="EMBL" id="GAA4536362.1"/>
    </source>
</evidence>
<accession>A0ABP8RE10</accession>